<dbReference type="Pfam" id="PF02412">
    <property type="entry name" value="TSP_3"/>
    <property type="match status" value="5"/>
</dbReference>
<organism evidence="15 16">
    <name type="scientific">Nicrophorus vespilloides</name>
    <name type="common">Boreal carrion beetle</name>
    <dbReference type="NCBI Taxonomy" id="110193"/>
    <lineage>
        <taxon>Eukaryota</taxon>
        <taxon>Metazoa</taxon>
        <taxon>Ecdysozoa</taxon>
        <taxon>Arthropoda</taxon>
        <taxon>Hexapoda</taxon>
        <taxon>Insecta</taxon>
        <taxon>Pterygota</taxon>
        <taxon>Neoptera</taxon>
        <taxon>Endopterygota</taxon>
        <taxon>Coleoptera</taxon>
        <taxon>Polyphaga</taxon>
        <taxon>Staphyliniformia</taxon>
        <taxon>Silphidae</taxon>
        <taxon>Nicrophorinae</taxon>
        <taxon>Nicrophorus</taxon>
    </lineage>
</organism>
<dbReference type="Gene3D" id="4.10.1080.10">
    <property type="entry name" value="TSP type-3 repeat"/>
    <property type="match status" value="2"/>
</dbReference>
<feature type="compositionally biased region" description="Acidic residues" evidence="11">
    <location>
        <begin position="641"/>
        <end position="651"/>
    </location>
</feature>
<feature type="signal peptide" evidence="12">
    <location>
        <begin position="1"/>
        <end position="21"/>
    </location>
</feature>
<keyword evidence="5 10" id="KW-0106">Calcium</keyword>
<dbReference type="RefSeq" id="XP_017785308.1">
    <property type="nucleotide sequence ID" value="XM_017929819.1"/>
</dbReference>
<dbReference type="InterPro" id="IPR013320">
    <property type="entry name" value="ConA-like_dom_sf"/>
</dbReference>
<dbReference type="InterPro" id="IPR003367">
    <property type="entry name" value="Thrombospondin_3-like_rpt"/>
</dbReference>
<keyword evidence="2 9" id="KW-0245">EGF-like domain</keyword>
<dbReference type="Gene3D" id="2.10.25.10">
    <property type="entry name" value="Laminin"/>
    <property type="match status" value="6"/>
</dbReference>
<dbReference type="PROSITE" id="PS50026">
    <property type="entry name" value="EGF_3"/>
    <property type="match status" value="1"/>
</dbReference>
<evidence type="ECO:0000259" key="14">
    <source>
        <dbReference type="PROSITE" id="PS51236"/>
    </source>
</evidence>
<feature type="domain" description="EGF-like" evidence="13">
    <location>
        <begin position="397"/>
        <end position="435"/>
    </location>
</feature>
<dbReference type="PROSITE" id="PS01187">
    <property type="entry name" value="EGF_CA"/>
    <property type="match status" value="1"/>
</dbReference>
<evidence type="ECO:0000256" key="2">
    <source>
        <dbReference type="ARBA" id="ARBA00022536"/>
    </source>
</evidence>
<dbReference type="InterPro" id="IPR000742">
    <property type="entry name" value="EGF"/>
</dbReference>
<dbReference type="SUPFAM" id="SSF57196">
    <property type="entry name" value="EGF/Laminin"/>
    <property type="match status" value="2"/>
</dbReference>
<evidence type="ECO:0000256" key="10">
    <source>
        <dbReference type="PROSITE-ProRule" id="PRU00634"/>
    </source>
</evidence>
<feature type="domain" description="TSP C-terminal" evidence="14">
    <location>
        <begin position="803"/>
        <end position="1017"/>
    </location>
</feature>
<dbReference type="InterPro" id="IPR028974">
    <property type="entry name" value="TSP_type-3_rpt"/>
</dbReference>
<dbReference type="Gene3D" id="2.60.120.200">
    <property type="match status" value="1"/>
</dbReference>
<sequence>MRFDLGVASLAFVSFCLLVDAVTLDTVASRELEDVIKGDSMVLSLRHIKARKRHRGPETLFTVDFPGSEEKFSLILDRNSKRVIVETVENGRERSQHFTVDTLDDDSLIKSLILSVNQVKPDADVTLFMDCISYGRVAMPKTMKEMFLGMEEPKLTVMREKKYPVEIEGHHALKKVLARNNCHHKDHHDLDKFFRNYENDHNIQSYQPDHRADIPIISDLDDNALLIAINRLIDSVNNANKVLARQDDTINSLKRIIEECELCKQRPPSIQQRPTCETHPPNCFPRVQCHDTSSGPRCGSCPRGYIGDGHTCTPGRTCAERPCFHGVQCQDTAQGYRCGPCPSGYEGNGEQCVPRRSRCDYNPCHPGVRCNPLDAPPYYRCDGCPEGFTGNGSTCYDIDECDLARPCHPNVECQNLSPGYRCSSCPEGFTGTDSHGVGLEEAVRNRQRCYDIDECAHHNGGCVENSQCRNTEGSFSCGPCNPGYVGNQTRGCHKGEGYCPDGTHCDRMAQCFHIGNGRYSCKCKVGWAGDGSLCGRDRDLDGWPDVDLGCSHIKCRQDNCPNIPNSGQEDADNDGKGDACDEDADDDGVLNNPDNCPYVFNPDQKDSDEGGGDQQGDACDNCPMIPNLNQDDLDKDGIGDACDDDMDDDGIPNDRDNCPRKANSDQKDSDGDGLGDVCDNCPKAHNPNQLDSNNNLVGDVCDRASDIDHDGIGDHMDNCRRVANSDQLDTDGDGKGDACDTDADNDGILNVNDNCPLAYNPRQEDANQNGVGDLCESDWDQDSVPNELDNCPNNSKIYATDFSTYQTVVLDPEGESQIDPNWVIYNKGAEIVQTMNSDPGLAVGYDSFGGVDFEGTFFVDTEVDDDYVGFIFSYQNNRKFYTVMWKKNSQTYWQATPFRAVAEPGIQLKLVDSVTGPGQLMRNSLWHTGDTENQVKLLWKDPRNVGWKERTAYRWMLLHRPKIGLIRLRIFEGEEVVADSGNIFDSTLKGGRLGVFCFSQEMIIWSDLVYKCSDDVPYVIYKDLPEKLKKNVHVDYNTRN</sequence>
<feature type="region of interest" description="Disordered" evidence="11">
    <location>
        <begin position="564"/>
        <end position="673"/>
    </location>
</feature>
<dbReference type="SMART" id="SM00179">
    <property type="entry name" value="EGF_CA"/>
    <property type="match status" value="4"/>
</dbReference>
<keyword evidence="15" id="KW-1185">Reference proteome</keyword>
<evidence type="ECO:0000256" key="7">
    <source>
        <dbReference type="ARBA" id="ARBA00023157"/>
    </source>
</evidence>
<dbReference type="PROSITE" id="PS51234">
    <property type="entry name" value="TSP3"/>
    <property type="match status" value="3"/>
</dbReference>
<evidence type="ECO:0000256" key="11">
    <source>
        <dbReference type="SAM" id="MobiDB-lite"/>
    </source>
</evidence>
<dbReference type="InterPro" id="IPR017897">
    <property type="entry name" value="Thrombospondin_3_rpt"/>
</dbReference>
<evidence type="ECO:0000256" key="5">
    <source>
        <dbReference type="ARBA" id="ARBA00022837"/>
    </source>
</evidence>
<accession>A0ABM1NEQ8</accession>
<dbReference type="InterPro" id="IPR018097">
    <property type="entry name" value="EGF_Ca-bd_CS"/>
</dbReference>
<dbReference type="InterPro" id="IPR049883">
    <property type="entry name" value="NOTCH1_EGF-like"/>
</dbReference>
<evidence type="ECO:0000256" key="8">
    <source>
        <dbReference type="ARBA" id="ARBA00023180"/>
    </source>
</evidence>
<feature type="repeat" description="TSP type-3" evidence="10">
    <location>
        <begin position="631"/>
        <end position="666"/>
    </location>
</feature>
<keyword evidence="3 12" id="KW-0732">Signal</keyword>
<evidence type="ECO:0000256" key="1">
    <source>
        <dbReference type="ARBA" id="ARBA00009456"/>
    </source>
</evidence>
<dbReference type="SMART" id="SM00181">
    <property type="entry name" value="EGF"/>
    <property type="match status" value="6"/>
</dbReference>
<evidence type="ECO:0000256" key="9">
    <source>
        <dbReference type="PROSITE-ProRule" id="PRU00076"/>
    </source>
</evidence>
<dbReference type="PROSITE" id="PS01186">
    <property type="entry name" value="EGF_2"/>
    <property type="match status" value="1"/>
</dbReference>
<keyword evidence="4" id="KW-0677">Repeat</keyword>
<evidence type="ECO:0000313" key="16">
    <source>
        <dbReference type="RefSeq" id="XP_017785308.1"/>
    </source>
</evidence>
<keyword evidence="6" id="KW-0130">Cell adhesion</keyword>
<dbReference type="Proteomes" id="UP000695000">
    <property type="component" value="Unplaced"/>
</dbReference>
<feature type="repeat" description="TSP type-3" evidence="10">
    <location>
        <begin position="728"/>
        <end position="763"/>
    </location>
</feature>
<evidence type="ECO:0000259" key="13">
    <source>
        <dbReference type="PROSITE" id="PS50026"/>
    </source>
</evidence>
<keyword evidence="7" id="KW-1015">Disulfide bond</keyword>
<keyword evidence="8" id="KW-0325">Glycoprotein</keyword>
<dbReference type="CDD" id="cd00054">
    <property type="entry name" value="EGF_CA"/>
    <property type="match status" value="2"/>
</dbReference>
<dbReference type="InterPro" id="IPR001881">
    <property type="entry name" value="EGF-like_Ca-bd_dom"/>
</dbReference>
<name>A0ABM1NEQ8_NICVS</name>
<evidence type="ECO:0000256" key="3">
    <source>
        <dbReference type="ARBA" id="ARBA00022729"/>
    </source>
</evidence>
<evidence type="ECO:0000256" key="12">
    <source>
        <dbReference type="SAM" id="SignalP"/>
    </source>
</evidence>
<dbReference type="InterPro" id="IPR008859">
    <property type="entry name" value="Thrombospondin_C"/>
</dbReference>
<feature type="repeat" description="TSP type-3" evidence="10">
    <location>
        <begin position="569"/>
        <end position="604"/>
    </location>
</feature>
<evidence type="ECO:0000256" key="6">
    <source>
        <dbReference type="ARBA" id="ARBA00022889"/>
    </source>
</evidence>
<dbReference type="Pfam" id="PF05735">
    <property type="entry name" value="TSP_C"/>
    <property type="match status" value="1"/>
</dbReference>
<dbReference type="GeneID" id="108568621"/>
<proteinExistence type="inferred from homology"/>
<dbReference type="SUPFAM" id="SSF49899">
    <property type="entry name" value="Concanavalin A-like lectins/glucanases"/>
    <property type="match status" value="1"/>
</dbReference>
<feature type="chain" id="PRO_5047241262" evidence="12">
    <location>
        <begin position="22"/>
        <end position="1040"/>
    </location>
</feature>
<dbReference type="SUPFAM" id="SSF103647">
    <property type="entry name" value="TSP type-3 repeat"/>
    <property type="match status" value="3"/>
</dbReference>
<dbReference type="PANTHER" id="PTHR10199:SF100">
    <property type="entry name" value="THROMBOSPONDIN, ISOFORM A"/>
    <property type="match status" value="1"/>
</dbReference>
<evidence type="ECO:0000256" key="4">
    <source>
        <dbReference type="ARBA" id="ARBA00022737"/>
    </source>
</evidence>
<evidence type="ECO:0000313" key="15">
    <source>
        <dbReference type="Proteomes" id="UP000695000"/>
    </source>
</evidence>
<comment type="similarity">
    <text evidence="1">Belongs to the thrombospondin family.</text>
</comment>
<dbReference type="Pfam" id="PF07645">
    <property type="entry name" value="EGF_CA"/>
    <property type="match status" value="2"/>
</dbReference>
<reference evidence="16" key="1">
    <citation type="submission" date="2025-08" db="UniProtKB">
        <authorList>
            <consortium name="RefSeq"/>
        </authorList>
    </citation>
    <scope>IDENTIFICATION</scope>
    <source>
        <tissue evidence="16">Whole Larva</tissue>
    </source>
</reference>
<feature type="compositionally biased region" description="Basic and acidic residues" evidence="11">
    <location>
        <begin position="652"/>
        <end position="670"/>
    </location>
</feature>
<comment type="caution">
    <text evidence="9">Lacks conserved residue(s) required for the propagation of feature annotation.</text>
</comment>
<protein>
    <submittedName>
        <fullName evidence="16">Cartilage oligomeric matrix protein</fullName>
    </submittedName>
</protein>
<dbReference type="PROSITE" id="PS51236">
    <property type="entry name" value="TSP_CTER"/>
    <property type="match status" value="1"/>
</dbReference>
<dbReference type="PANTHER" id="PTHR10199">
    <property type="entry name" value="THROMBOSPONDIN"/>
    <property type="match status" value="1"/>
</dbReference>
<gene>
    <name evidence="16" type="primary">LOC108568621</name>
</gene>